<dbReference type="Pfam" id="PF00408">
    <property type="entry name" value="PGM_PMM_IV"/>
    <property type="match status" value="1"/>
</dbReference>
<dbReference type="Proteomes" id="UP001597369">
    <property type="component" value="Unassembled WGS sequence"/>
</dbReference>
<evidence type="ECO:0000259" key="8">
    <source>
        <dbReference type="Pfam" id="PF00408"/>
    </source>
</evidence>
<keyword evidence="4 7" id="KW-0479">Metal-binding</keyword>
<evidence type="ECO:0000256" key="7">
    <source>
        <dbReference type="RuleBase" id="RU004326"/>
    </source>
</evidence>
<dbReference type="InterPro" id="IPR005843">
    <property type="entry name" value="A-D-PHexomutase_C"/>
</dbReference>
<feature type="domain" description="Alpha-D-phosphohexomutase alpha/beta/alpha" evidence="11">
    <location>
        <begin position="269"/>
        <end position="374"/>
    </location>
</feature>
<comment type="cofactor">
    <cofactor evidence="1">
        <name>Mg(2+)</name>
        <dbReference type="ChEBI" id="CHEBI:18420"/>
    </cofactor>
</comment>
<protein>
    <submittedName>
        <fullName evidence="12">Phosphoglucosamine mutase</fullName>
        <ecNumber evidence="12">5.4.2.10</ecNumber>
    </submittedName>
</protein>
<dbReference type="PROSITE" id="PS00710">
    <property type="entry name" value="PGM_PMM"/>
    <property type="match status" value="1"/>
</dbReference>
<feature type="domain" description="Alpha-D-phosphohexomutase alpha/beta/alpha" evidence="10">
    <location>
        <begin position="170"/>
        <end position="262"/>
    </location>
</feature>
<dbReference type="InterPro" id="IPR005846">
    <property type="entry name" value="A-D-PHexomutase_a/b/a-III"/>
</dbReference>
<sequence length="463" mass="50185">MALIKSISGIRGTIGGQAGEALTPLDVVKFSAAFGTWVLQTTSNNTIIVGRDARLSGDMVNKLVCATLQGLGINVIDVGLSTTPTVEMAVPDKRAGGGIILTASHNPKQWNALKLLNQHGEFISDEEGKVVLELAEKEAFDFAQVNDLGKYRQSENALKKHIKAILDLPLIDVEAIKARSFHVAIDCVNSSGGIAVPLLLEALGVNKIEKLFCEPDGNFAHNPEPLPENLREISKVIEKGKFDLGIVVDPDVDRLALVNEDGSMFGEEYTLVAVADYVLKNTIGNTVSNLSSTRALRDVTEKAGGAYFAAAVGEVNVVNMMKEQNAIIGGEGNGGIIYPELHYGRDALVGIALFLSHLAKSGLSMTRLRASYPNYYISKNKIELTPEVNVDRVLSQVQERYTKQPINTIDGVKIEFDKEWVHLRKSNTEPIIRIYAESDSNATAEHLANKIIADIKEIISAKG</sequence>
<dbReference type="PRINTS" id="PR00509">
    <property type="entry name" value="PGMPMM"/>
</dbReference>
<keyword evidence="5 7" id="KW-0460">Magnesium</keyword>
<dbReference type="SUPFAM" id="SSF53738">
    <property type="entry name" value="Phosphoglucomutase, first 3 domains"/>
    <property type="match status" value="3"/>
</dbReference>
<dbReference type="Pfam" id="PF02879">
    <property type="entry name" value="PGM_PMM_II"/>
    <property type="match status" value="1"/>
</dbReference>
<evidence type="ECO:0000256" key="4">
    <source>
        <dbReference type="ARBA" id="ARBA00022723"/>
    </source>
</evidence>
<dbReference type="EC" id="5.4.2.10" evidence="12"/>
<proteinExistence type="inferred from homology"/>
<comment type="similarity">
    <text evidence="2 7">Belongs to the phosphohexose mutase family.</text>
</comment>
<evidence type="ECO:0000256" key="5">
    <source>
        <dbReference type="ARBA" id="ARBA00022842"/>
    </source>
</evidence>
<keyword evidence="6 12" id="KW-0413">Isomerase</keyword>
<dbReference type="InterPro" id="IPR016055">
    <property type="entry name" value="A-D-PHexomutase_a/b/a-I/II/III"/>
</dbReference>
<feature type="domain" description="Alpha-D-phosphohexomutase alpha/beta/alpha" evidence="9">
    <location>
        <begin position="8"/>
        <end position="140"/>
    </location>
</feature>
<dbReference type="InterPro" id="IPR005844">
    <property type="entry name" value="A-D-PHexomutase_a/b/a-I"/>
</dbReference>
<evidence type="ECO:0000256" key="3">
    <source>
        <dbReference type="ARBA" id="ARBA00022553"/>
    </source>
</evidence>
<dbReference type="InterPro" id="IPR050060">
    <property type="entry name" value="Phosphoglucosamine_mutase"/>
</dbReference>
<dbReference type="Pfam" id="PF02878">
    <property type="entry name" value="PGM_PMM_I"/>
    <property type="match status" value="1"/>
</dbReference>
<evidence type="ECO:0000313" key="12">
    <source>
        <dbReference type="EMBL" id="MFD2066460.1"/>
    </source>
</evidence>
<dbReference type="Pfam" id="PF02880">
    <property type="entry name" value="PGM_PMM_III"/>
    <property type="match status" value="1"/>
</dbReference>
<dbReference type="Gene3D" id="3.30.310.50">
    <property type="entry name" value="Alpha-D-phosphohexomutase, C-terminal domain"/>
    <property type="match status" value="1"/>
</dbReference>
<evidence type="ECO:0000259" key="9">
    <source>
        <dbReference type="Pfam" id="PF02878"/>
    </source>
</evidence>
<dbReference type="InterPro" id="IPR005841">
    <property type="entry name" value="Alpha-D-phosphohexomutase_SF"/>
</dbReference>
<comment type="caution">
    <text evidence="12">The sequence shown here is derived from an EMBL/GenBank/DDBJ whole genome shotgun (WGS) entry which is preliminary data.</text>
</comment>
<evidence type="ECO:0000256" key="6">
    <source>
        <dbReference type="ARBA" id="ARBA00023235"/>
    </source>
</evidence>
<reference evidence="13" key="1">
    <citation type="journal article" date="2019" name="Int. J. Syst. Evol. Microbiol.">
        <title>The Global Catalogue of Microorganisms (GCM) 10K type strain sequencing project: providing services to taxonomists for standard genome sequencing and annotation.</title>
        <authorList>
            <consortium name="The Broad Institute Genomics Platform"/>
            <consortium name="The Broad Institute Genome Sequencing Center for Infectious Disease"/>
            <person name="Wu L."/>
            <person name="Ma J."/>
        </authorList>
    </citation>
    <scope>NUCLEOTIDE SEQUENCE [LARGE SCALE GENOMIC DNA]</scope>
    <source>
        <strain evidence="13">JCM 16545</strain>
    </source>
</reference>
<evidence type="ECO:0000256" key="1">
    <source>
        <dbReference type="ARBA" id="ARBA00001946"/>
    </source>
</evidence>
<dbReference type="NCBIfam" id="TIGR03990">
    <property type="entry name" value="Arch_GlmM"/>
    <property type="match status" value="1"/>
</dbReference>
<keyword evidence="3" id="KW-0597">Phosphoprotein</keyword>
<dbReference type="InterPro" id="IPR016066">
    <property type="entry name" value="A-D-PHexomutase_CS"/>
</dbReference>
<evidence type="ECO:0000259" key="10">
    <source>
        <dbReference type="Pfam" id="PF02879"/>
    </source>
</evidence>
<evidence type="ECO:0000256" key="2">
    <source>
        <dbReference type="ARBA" id="ARBA00010231"/>
    </source>
</evidence>
<dbReference type="Gene3D" id="3.40.120.10">
    <property type="entry name" value="Alpha-D-Glucose-1,6-Bisphosphate, subunit A, domain 3"/>
    <property type="match status" value="3"/>
</dbReference>
<dbReference type="GO" id="GO:0008966">
    <property type="term" value="F:phosphoglucosamine mutase activity"/>
    <property type="evidence" value="ECO:0007669"/>
    <property type="project" value="UniProtKB-EC"/>
</dbReference>
<dbReference type="InterPro" id="IPR036900">
    <property type="entry name" value="A-D-PHexomutase_C_sf"/>
</dbReference>
<dbReference type="SUPFAM" id="SSF55957">
    <property type="entry name" value="Phosphoglucomutase, C-terminal domain"/>
    <property type="match status" value="1"/>
</dbReference>
<dbReference type="PANTHER" id="PTHR42946">
    <property type="entry name" value="PHOSPHOHEXOSE MUTASE"/>
    <property type="match status" value="1"/>
</dbReference>
<organism evidence="12 13">
    <name type="scientific">Pontibacter silvestris</name>
    <dbReference type="NCBI Taxonomy" id="2305183"/>
    <lineage>
        <taxon>Bacteria</taxon>
        <taxon>Pseudomonadati</taxon>
        <taxon>Bacteroidota</taxon>
        <taxon>Cytophagia</taxon>
        <taxon>Cytophagales</taxon>
        <taxon>Hymenobacteraceae</taxon>
        <taxon>Pontibacter</taxon>
    </lineage>
</organism>
<name>A0ABW4WX46_9BACT</name>
<accession>A0ABW4WX46</accession>
<dbReference type="RefSeq" id="WP_229960223.1">
    <property type="nucleotide sequence ID" value="NZ_JAJJWI010000007.1"/>
</dbReference>
<evidence type="ECO:0000313" key="13">
    <source>
        <dbReference type="Proteomes" id="UP001597369"/>
    </source>
</evidence>
<dbReference type="PANTHER" id="PTHR42946:SF1">
    <property type="entry name" value="PHOSPHOGLUCOMUTASE (ALPHA-D-GLUCOSE-1,6-BISPHOSPHATE-DEPENDENT)"/>
    <property type="match status" value="1"/>
</dbReference>
<feature type="domain" description="Alpha-D-phosphohexomutase C-terminal" evidence="8">
    <location>
        <begin position="394"/>
        <end position="452"/>
    </location>
</feature>
<dbReference type="EMBL" id="JBHUHV010000019">
    <property type="protein sequence ID" value="MFD2066460.1"/>
    <property type="molecule type" value="Genomic_DNA"/>
</dbReference>
<gene>
    <name evidence="12" type="primary">glmM</name>
    <name evidence="12" type="ORF">ACFSKU_06145</name>
</gene>
<keyword evidence="13" id="KW-1185">Reference proteome</keyword>
<dbReference type="InterPro" id="IPR005845">
    <property type="entry name" value="A-D-PHexomutase_a/b/a-II"/>
</dbReference>
<evidence type="ECO:0000259" key="11">
    <source>
        <dbReference type="Pfam" id="PF02880"/>
    </source>
</evidence>
<dbReference type="InterPro" id="IPR024086">
    <property type="entry name" value="GlmM_arc-type"/>
</dbReference>